<keyword evidence="5" id="KW-1185">Reference proteome</keyword>
<dbReference type="PANTHER" id="PTHR43080:SF2">
    <property type="entry name" value="CBS DOMAIN-CONTAINING PROTEIN"/>
    <property type="match status" value="1"/>
</dbReference>
<sequence length="151" mass="16419">MLTAGEVMSPSVLTVPQYWSLKQLIEFFDQHKINGAPVMGESGNLVGVVSLSDILKFDSSAHSINENPSTQYYYNNMDGASPEQLGLVGGDVHTQHQVSEIMTPQVVSVDASTPLTKVAALMCKNKIHRVFVTSDNELNGVLSTLDILNRV</sequence>
<evidence type="ECO:0000256" key="2">
    <source>
        <dbReference type="PROSITE-ProRule" id="PRU00703"/>
    </source>
</evidence>
<dbReference type="InterPro" id="IPR000644">
    <property type="entry name" value="CBS_dom"/>
</dbReference>
<accession>A0A1I2UL99</accession>
<dbReference type="Proteomes" id="UP000198623">
    <property type="component" value="Unassembled WGS sequence"/>
</dbReference>
<organism evidence="4 5">
    <name type="scientific">Neptunomonas qingdaonensis</name>
    <dbReference type="NCBI Taxonomy" id="1045558"/>
    <lineage>
        <taxon>Bacteria</taxon>
        <taxon>Pseudomonadati</taxon>
        <taxon>Pseudomonadota</taxon>
        <taxon>Gammaproteobacteria</taxon>
        <taxon>Oceanospirillales</taxon>
        <taxon>Oceanospirillaceae</taxon>
        <taxon>Neptunomonas</taxon>
    </lineage>
</organism>
<evidence type="ECO:0000259" key="3">
    <source>
        <dbReference type="PROSITE" id="PS51371"/>
    </source>
</evidence>
<dbReference type="Pfam" id="PF00571">
    <property type="entry name" value="CBS"/>
    <property type="match status" value="2"/>
</dbReference>
<feature type="domain" description="CBS" evidence="3">
    <location>
        <begin position="102"/>
        <end position="151"/>
    </location>
</feature>
<dbReference type="PANTHER" id="PTHR43080">
    <property type="entry name" value="CBS DOMAIN-CONTAINING PROTEIN CBSX3, MITOCHONDRIAL"/>
    <property type="match status" value="1"/>
</dbReference>
<keyword evidence="1 2" id="KW-0129">CBS domain</keyword>
<evidence type="ECO:0000313" key="5">
    <source>
        <dbReference type="Proteomes" id="UP000198623"/>
    </source>
</evidence>
<dbReference type="AlphaFoldDB" id="A0A1I2UL99"/>
<reference evidence="5" key="1">
    <citation type="submission" date="2016-10" db="EMBL/GenBank/DDBJ databases">
        <authorList>
            <person name="Varghese N."/>
            <person name="Submissions S."/>
        </authorList>
    </citation>
    <scope>NUCLEOTIDE SEQUENCE [LARGE SCALE GENOMIC DNA]</scope>
    <source>
        <strain evidence="5">CGMCC 1.10971</strain>
    </source>
</reference>
<proteinExistence type="predicted"/>
<evidence type="ECO:0000313" key="4">
    <source>
        <dbReference type="EMBL" id="SFG77905.1"/>
    </source>
</evidence>
<dbReference type="PROSITE" id="PS51371">
    <property type="entry name" value="CBS"/>
    <property type="match status" value="2"/>
</dbReference>
<gene>
    <name evidence="4" type="ORF">SAMN05216175_11391</name>
</gene>
<dbReference type="STRING" id="1045558.SAMN05216175_11391"/>
<dbReference type="SMART" id="SM00116">
    <property type="entry name" value="CBS"/>
    <property type="match status" value="2"/>
</dbReference>
<dbReference type="SUPFAM" id="SSF54631">
    <property type="entry name" value="CBS-domain pair"/>
    <property type="match status" value="1"/>
</dbReference>
<dbReference type="Gene3D" id="3.10.580.10">
    <property type="entry name" value="CBS-domain"/>
    <property type="match status" value="1"/>
</dbReference>
<dbReference type="EMBL" id="FOOU01000013">
    <property type="protein sequence ID" value="SFG77905.1"/>
    <property type="molecule type" value="Genomic_DNA"/>
</dbReference>
<dbReference type="InterPro" id="IPR046342">
    <property type="entry name" value="CBS_dom_sf"/>
</dbReference>
<name>A0A1I2UL99_9GAMM</name>
<evidence type="ECO:0000256" key="1">
    <source>
        <dbReference type="ARBA" id="ARBA00023122"/>
    </source>
</evidence>
<dbReference type="InterPro" id="IPR051257">
    <property type="entry name" value="Diverse_CBS-Domain"/>
</dbReference>
<feature type="domain" description="CBS" evidence="3">
    <location>
        <begin position="8"/>
        <end position="64"/>
    </location>
</feature>
<protein>
    <submittedName>
        <fullName evidence="4">CBS domain-containing protein</fullName>
    </submittedName>
</protein>